<proteinExistence type="predicted"/>
<evidence type="ECO:0000313" key="2">
    <source>
        <dbReference type="Proteomes" id="UP000000305"/>
    </source>
</evidence>
<keyword evidence="2" id="KW-1185">Reference proteome</keyword>
<dbReference type="PhylomeDB" id="E9I1U2"/>
<accession>E9I1U2</accession>
<dbReference type="InParanoid" id="E9I1U2"/>
<dbReference type="Proteomes" id="UP000000305">
    <property type="component" value="Unassembled WGS sequence"/>
</dbReference>
<evidence type="ECO:0000313" key="1">
    <source>
        <dbReference type="EMBL" id="EFX62038.1"/>
    </source>
</evidence>
<dbReference type="HOGENOM" id="CLU_1225887_0_0_1"/>
<dbReference type="EMBL" id="GL733879">
    <property type="protein sequence ID" value="EFX62038.1"/>
    <property type="molecule type" value="Genomic_DNA"/>
</dbReference>
<dbReference type="OrthoDB" id="252722at2759"/>
<gene>
    <name evidence="1" type="ORF">DAPPUDRAFT_120608</name>
</gene>
<name>E9I1U2_DAPPU</name>
<sequence length="226" mass="26037">MAKPDCSAQDHGLLYLTSGTMKNVERLDSLKNEFRNIKMQLMKAIEERKKIKLHYAELLDAIKCIESDIHSKLDENEKQLADWMALSENNFLVVEQRHQGSPAVPNGTESNTGSIDADDFFQLSFRRRTWKTTVEKTSQEYDQKIAKITAEKTDIEEQRKMRISVRMCDPSKKDTAQPIGEILCEGFVVNELEASESVSDIEENFLLLLSHIVYTLHKQRKPDLFL</sequence>
<organism evidence="1 2">
    <name type="scientific">Daphnia pulex</name>
    <name type="common">Water flea</name>
    <dbReference type="NCBI Taxonomy" id="6669"/>
    <lineage>
        <taxon>Eukaryota</taxon>
        <taxon>Metazoa</taxon>
        <taxon>Ecdysozoa</taxon>
        <taxon>Arthropoda</taxon>
        <taxon>Crustacea</taxon>
        <taxon>Branchiopoda</taxon>
        <taxon>Diplostraca</taxon>
        <taxon>Cladocera</taxon>
        <taxon>Anomopoda</taxon>
        <taxon>Daphniidae</taxon>
        <taxon>Daphnia</taxon>
    </lineage>
</organism>
<dbReference type="KEGG" id="dpx:DAPPUDRAFT_120608"/>
<protein>
    <submittedName>
        <fullName evidence="1">Uncharacterized protein</fullName>
    </submittedName>
</protein>
<dbReference type="AlphaFoldDB" id="E9I1U2"/>
<reference evidence="1 2" key="1">
    <citation type="journal article" date="2011" name="Science">
        <title>The ecoresponsive genome of Daphnia pulex.</title>
        <authorList>
            <person name="Colbourne J.K."/>
            <person name="Pfrender M.E."/>
            <person name="Gilbert D."/>
            <person name="Thomas W.K."/>
            <person name="Tucker A."/>
            <person name="Oakley T.H."/>
            <person name="Tokishita S."/>
            <person name="Aerts A."/>
            <person name="Arnold G.J."/>
            <person name="Basu M.K."/>
            <person name="Bauer D.J."/>
            <person name="Caceres C.E."/>
            <person name="Carmel L."/>
            <person name="Casola C."/>
            <person name="Choi J.H."/>
            <person name="Detter J.C."/>
            <person name="Dong Q."/>
            <person name="Dusheyko S."/>
            <person name="Eads B.D."/>
            <person name="Frohlich T."/>
            <person name="Geiler-Samerotte K.A."/>
            <person name="Gerlach D."/>
            <person name="Hatcher P."/>
            <person name="Jogdeo S."/>
            <person name="Krijgsveld J."/>
            <person name="Kriventseva E.V."/>
            <person name="Kultz D."/>
            <person name="Laforsch C."/>
            <person name="Lindquist E."/>
            <person name="Lopez J."/>
            <person name="Manak J.R."/>
            <person name="Muller J."/>
            <person name="Pangilinan J."/>
            <person name="Patwardhan R.P."/>
            <person name="Pitluck S."/>
            <person name="Pritham E.J."/>
            <person name="Rechtsteiner A."/>
            <person name="Rho M."/>
            <person name="Rogozin I.B."/>
            <person name="Sakarya O."/>
            <person name="Salamov A."/>
            <person name="Schaack S."/>
            <person name="Shapiro H."/>
            <person name="Shiga Y."/>
            <person name="Skalitzky C."/>
            <person name="Smith Z."/>
            <person name="Souvorov A."/>
            <person name="Sung W."/>
            <person name="Tang Z."/>
            <person name="Tsuchiya D."/>
            <person name="Tu H."/>
            <person name="Vos H."/>
            <person name="Wang M."/>
            <person name="Wolf Y.I."/>
            <person name="Yamagata H."/>
            <person name="Yamada T."/>
            <person name="Ye Y."/>
            <person name="Shaw J.R."/>
            <person name="Andrews J."/>
            <person name="Crease T.J."/>
            <person name="Tang H."/>
            <person name="Lucas S.M."/>
            <person name="Robertson H.M."/>
            <person name="Bork P."/>
            <person name="Koonin E.V."/>
            <person name="Zdobnov E.M."/>
            <person name="Grigoriev I.V."/>
            <person name="Lynch M."/>
            <person name="Boore J.L."/>
        </authorList>
    </citation>
    <scope>NUCLEOTIDE SEQUENCE [LARGE SCALE GENOMIC DNA]</scope>
</reference>